<feature type="compositionally biased region" description="Basic and acidic residues" evidence="3">
    <location>
        <begin position="87"/>
        <end position="103"/>
    </location>
</feature>
<dbReference type="SUPFAM" id="SSF101898">
    <property type="entry name" value="NHL repeat"/>
    <property type="match status" value="1"/>
</dbReference>
<dbReference type="Gene3D" id="2.130.10.10">
    <property type="entry name" value="YVTN repeat-like/Quinoprotein amine dehydrogenase"/>
    <property type="match status" value="2"/>
</dbReference>
<dbReference type="InterPro" id="IPR003533">
    <property type="entry name" value="Doublecortin_dom"/>
</dbReference>
<protein>
    <submittedName>
        <fullName evidence="4">Uncharacterized protein</fullName>
    </submittedName>
</protein>
<dbReference type="GO" id="GO:0000226">
    <property type="term" value="P:microtubule cytoskeleton organization"/>
    <property type="evidence" value="ECO:0007669"/>
    <property type="project" value="TreeGrafter"/>
</dbReference>
<dbReference type="InterPro" id="IPR050630">
    <property type="entry name" value="WD_repeat_EMAP"/>
</dbReference>
<dbReference type="Pfam" id="PF03607">
    <property type="entry name" value="DCX"/>
    <property type="match status" value="1"/>
</dbReference>
<feature type="region of interest" description="Disordered" evidence="3">
    <location>
        <begin position="333"/>
        <end position="367"/>
    </location>
</feature>
<accession>A0A7R8W578</accession>
<dbReference type="SUPFAM" id="SSF50978">
    <property type="entry name" value="WD40 repeat-like"/>
    <property type="match status" value="1"/>
</dbReference>
<evidence type="ECO:0000256" key="3">
    <source>
        <dbReference type="SAM" id="MobiDB-lite"/>
    </source>
</evidence>
<dbReference type="FunFam" id="3.10.20.230:FF:000009">
    <property type="entry name" value="Echinoderm microtubule-associated protein-like CG42247"/>
    <property type="match status" value="1"/>
</dbReference>
<feature type="compositionally biased region" description="Basic residues" evidence="3">
    <location>
        <begin position="42"/>
        <end position="54"/>
    </location>
</feature>
<feature type="region of interest" description="Disordered" evidence="3">
    <location>
        <begin position="195"/>
        <end position="233"/>
    </location>
</feature>
<feature type="compositionally biased region" description="Polar residues" evidence="3">
    <location>
        <begin position="1"/>
        <end position="13"/>
    </location>
</feature>
<feature type="compositionally biased region" description="Low complexity" evidence="3">
    <location>
        <begin position="219"/>
        <end position="230"/>
    </location>
</feature>
<evidence type="ECO:0000313" key="4">
    <source>
        <dbReference type="EMBL" id="CAD7222773.1"/>
    </source>
</evidence>
<feature type="compositionally biased region" description="Low complexity" evidence="3">
    <location>
        <begin position="346"/>
        <end position="355"/>
    </location>
</feature>
<dbReference type="OrthoDB" id="6365783at2759"/>
<sequence length="1040" mass="116073">MVNTRRGNTTTLHSLAPDPLDSFTGQAQYFGRSRRASIEKGKKSRRSSAGKKTRASSPKTNAKSEKVGRKTRKNSVSLEADPEEEDFRTADKSRRGSVDEATTKKTSRTRKQNGRKTRANSLEGFETSGAKSRAASPRGRKTRANSFSNNAYGDIIYEKLKDKESSDYVVGEPKNGMFYDDENYIKTRAQSRAVSRATSRAVSRAGSPDNERPKTKIQSWFSSNPGSGSSVRDIRKGNLDSYRAVKPVFFENGKPLRAGVTYRFQPGRDVVNMDILCDILTLKFPSLPSGCRYIFNQSGTQINSLDEIENYAYYICSSDSRFKPGNYGANRKDFVPKRGGDVPTLSSTSSLSSNGSAGGGPKPGSKEGRLIRVINKDDNQSQGRVLLNLKTKQSFESTLDDLGQVLEMKKVAAMYTLWGQEVKSFSQLRNDFAELDSFYLEAAKERSAEGKTKGKGGKKKSSANNDPLVHTEQGSGGSEKPETRKVTIRGRKYTFAPPKNVTSVETAAPEEVISLDWVYGYRGWDSKLNLWVLRTEELLYYVAAVAIVFDRYTDRQRHYLGHTEDITCMAYHPRRDLVASGQRHGRTRKSVAHVRIWSTKTMETLHVIGTNDFRVGVAAVAFSVQNGGSFLAAADSGEDHMLWVYQWESESHIGNIPIVEDGETKRNVVWGVKFHPQDNNLLVTYGRGVLSYWMRQSDGKFSRNDILEMDPSEQTIISCAEFLENGDLVTADSDGRISLWSDEDLEKPLREIQAHESSVSSLLLVPAKGLLVTGSEKDRKITSWRLDDFSKLDESKLPEIAGGVRTLVVQEVDSLNLLVGTTRNLILEGNIGKKFNPVVIGHSKQLWALAVHPKLPVFATAGYDRNILKWKDHRPEWRVQVQSESTSTAFSPDGNQLSVGSIDGHVTVLRGDTGKHVVTFRVANAPLSCLTYHPDGSHLAVGSQNGSFYVYRSERGGYIYRKLYSLDTTQPLAHLDWSLRGDYIRAESQDHAMSVWNLKTSNEETADNKIKDIEWTTQSCTLSWSTAGKTYEDKIVIWFE</sequence>
<dbReference type="InterPro" id="IPR001680">
    <property type="entry name" value="WD40_rpt"/>
</dbReference>
<dbReference type="GO" id="GO:0008017">
    <property type="term" value="F:microtubule binding"/>
    <property type="evidence" value="ECO:0007669"/>
    <property type="project" value="TreeGrafter"/>
</dbReference>
<dbReference type="AlphaFoldDB" id="A0A7R8W578"/>
<dbReference type="SMART" id="SM00537">
    <property type="entry name" value="DCX"/>
    <property type="match status" value="1"/>
</dbReference>
<dbReference type="GO" id="GO:0035556">
    <property type="term" value="P:intracellular signal transduction"/>
    <property type="evidence" value="ECO:0007669"/>
    <property type="project" value="InterPro"/>
</dbReference>
<feature type="region of interest" description="Disordered" evidence="3">
    <location>
        <begin position="1"/>
        <end position="146"/>
    </location>
</feature>
<dbReference type="InterPro" id="IPR036572">
    <property type="entry name" value="Doublecortin_dom_sf"/>
</dbReference>
<feature type="region of interest" description="Disordered" evidence="3">
    <location>
        <begin position="446"/>
        <end position="489"/>
    </location>
</feature>
<dbReference type="PANTHER" id="PTHR13720:SF55">
    <property type="entry name" value="ECHINODERM MICROTUBULE-ASSOCIATED PROTEIN-LIKE CG42247"/>
    <property type="match status" value="1"/>
</dbReference>
<dbReference type="PANTHER" id="PTHR13720">
    <property type="entry name" value="WD-40 REPEAT PROTEIN"/>
    <property type="match status" value="1"/>
</dbReference>
<dbReference type="Pfam" id="PF03451">
    <property type="entry name" value="HELP"/>
    <property type="match status" value="1"/>
</dbReference>
<dbReference type="PROSITE" id="PS50309">
    <property type="entry name" value="DC"/>
    <property type="match status" value="2"/>
</dbReference>
<dbReference type="EMBL" id="OB660102">
    <property type="protein sequence ID" value="CAD7222773.1"/>
    <property type="molecule type" value="Genomic_DNA"/>
</dbReference>
<dbReference type="InterPro" id="IPR015943">
    <property type="entry name" value="WD40/YVTN_repeat-like_dom_sf"/>
</dbReference>
<name>A0A7R8W578_9CRUS</name>
<dbReference type="Pfam" id="PF23414">
    <property type="entry name" value="Beta-prop_EML_2"/>
    <property type="match status" value="1"/>
</dbReference>
<dbReference type="SMART" id="SM00320">
    <property type="entry name" value="WD40"/>
    <property type="match status" value="8"/>
</dbReference>
<reference evidence="4" key="1">
    <citation type="submission" date="2020-11" db="EMBL/GenBank/DDBJ databases">
        <authorList>
            <person name="Tran Van P."/>
        </authorList>
    </citation>
    <scope>NUCLEOTIDE SEQUENCE</scope>
</reference>
<dbReference type="InterPro" id="IPR055439">
    <property type="entry name" value="Beta-prop_EML_1st"/>
</dbReference>
<dbReference type="Pfam" id="PF23409">
    <property type="entry name" value="Beta-prop_EML"/>
    <property type="match status" value="1"/>
</dbReference>
<dbReference type="InterPro" id="IPR036322">
    <property type="entry name" value="WD40_repeat_dom_sf"/>
</dbReference>
<proteinExistence type="predicted"/>
<feature type="compositionally biased region" description="Basic residues" evidence="3">
    <location>
        <begin position="105"/>
        <end position="118"/>
    </location>
</feature>
<evidence type="ECO:0000256" key="1">
    <source>
        <dbReference type="ARBA" id="ARBA00022574"/>
    </source>
</evidence>
<keyword evidence="1" id="KW-0853">WD repeat</keyword>
<dbReference type="GO" id="GO:0072686">
    <property type="term" value="C:mitotic spindle"/>
    <property type="evidence" value="ECO:0007669"/>
    <property type="project" value="TreeGrafter"/>
</dbReference>
<dbReference type="SUPFAM" id="SSF89837">
    <property type="entry name" value="Doublecortin (DC)"/>
    <property type="match status" value="2"/>
</dbReference>
<keyword evidence="2" id="KW-0677">Repeat</keyword>
<dbReference type="PROSITE" id="PS50082">
    <property type="entry name" value="WD_REPEATS_2"/>
    <property type="match status" value="1"/>
</dbReference>
<dbReference type="Gene3D" id="3.10.20.230">
    <property type="entry name" value="Doublecortin domain"/>
    <property type="match status" value="2"/>
</dbReference>
<dbReference type="InterPro" id="IPR005108">
    <property type="entry name" value="HELP"/>
</dbReference>
<gene>
    <name evidence="4" type="ORF">CTOB1V02_LOCUS771</name>
</gene>
<dbReference type="InterPro" id="IPR055442">
    <property type="entry name" value="Beta-prop_EML-like_2nd"/>
</dbReference>
<evidence type="ECO:0000256" key="2">
    <source>
        <dbReference type="ARBA" id="ARBA00022737"/>
    </source>
</evidence>
<organism evidence="4">
    <name type="scientific">Cyprideis torosa</name>
    <dbReference type="NCBI Taxonomy" id="163714"/>
    <lineage>
        <taxon>Eukaryota</taxon>
        <taxon>Metazoa</taxon>
        <taxon>Ecdysozoa</taxon>
        <taxon>Arthropoda</taxon>
        <taxon>Crustacea</taxon>
        <taxon>Oligostraca</taxon>
        <taxon>Ostracoda</taxon>
        <taxon>Podocopa</taxon>
        <taxon>Podocopida</taxon>
        <taxon>Cytherocopina</taxon>
        <taxon>Cytheroidea</taxon>
        <taxon>Cytherideidae</taxon>
        <taxon>Cyprideis</taxon>
    </lineage>
</organism>